<dbReference type="AlphaFoldDB" id="A0AA91PW26"/>
<evidence type="ECO:0000313" key="11">
    <source>
        <dbReference type="Proteomes" id="UP000195602"/>
    </source>
</evidence>
<feature type="region of interest" description="Disordered" evidence="7">
    <location>
        <begin position="257"/>
        <end position="380"/>
    </location>
</feature>
<dbReference type="PROSITE" id="PS51294">
    <property type="entry name" value="HTH_MYB"/>
    <property type="match status" value="2"/>
</dbReference>
<dbReference type="PANTHER" id="PTHR47995:SF18">
    <property type="entry name" value="TRANSCRIPTION FACTOR MYB65"/>
    <property type="match status" value="1"/>
</dbReference>
<dbReference type="InterPro" id="IPR001005">
    <property type="entry name" value="SANT/Myb"/>
</dbReference>
<evidence type="ECO:0000259" key="8">
    <source>
        <dbReference type="PROSITE" id="PS50090"/>
    </source>
</evidence>
<gene>
    <name evidence="10" type="ORF">A9F13_19g00715</name>
</gene>
<dbReference type="GO" id="GO:0050891">
    <property type="term" value="P:multicellular organismal-level water homeostasis"/>
    <property type="evidence" value="ECO:0007669"/>
    <property type="project" value="UniProtKB-ARBA"/>
</dbReference>
<feature type="domain" description="Myb-like" evidence="8">
    <location>
        <begin position="61"/>
        <end position="108"/>
    </location>
</feature>
<dbReference type="EMBL" id="LYUB02000019">
    <property type="protein sequence ID" value="OVF06668.1"/>
    <property type="molecule type" value="Genomic_DNA"/>
</dbReference>
<feature type="compositionally biased region" description="Polar residues" evidence="7">
    <location>
        <begin position="263"/>
        <end position="295"/>
    </location>
</feature>
<dbReference type="SMART" id="SM00717">
    <property type="entry name" value="SANT"/>
    <property type="match status" value="2"/>
</dbReference>
<dbReference type="GO" id="GO:1902584">
    <property type="term" value="P:positive regulation of response to water deprivation"/>
    <property type="evidence" value="ECO:0007669"/>
    <property type="project" value="UniProtKB-ARBA"/>
</dbReference>
<protein>
    <recommendedName>
        <fullName evidence="12">Myb-like DNA-binding protein</fullName>
    </recommendedName>
</protein>
<dbReference type="PANTHER" id="PTHR47995">
    <property type="entry name" value="TRANSCRIPTION FACTOR MYB33-RELATED"/>
    <property type="match status" value="1"/>
</dbReference>
<dbReference type="SUPFAM" id="SSF46689">
    <property type="entry name" value="Homeodomain-like"/>
    <property type="match status" value="1"/>
</dbReference>
<evidence type="ECO:0000256" key="4">
    <source>
        <dbReference type="ARBA" id="ARBA00023125"/>
    </source>
</evidence>
<dbReference type="InterPro" id="IPR017930">
    <property type="entry name" value="Myb_dom"/>
</dbReference>
<evidence type="ECO:0000256" key="6">
    <source>
        <dbReference type="ARBA" id="ARBA00023242"/>
    </source>
</evidence>
<dbReference type="Proteomes" id="UP000195602">
    <property type="component" value="Unassembled WGS sequence"/>
</dbReference>
<keyword evidence="2" id="KW-0677">Repeat</keyword>
<dbReference type="KEGG" id="clus:A9F13_19g00715"/>
<dbReference type="GO" id="GO:0032875">
    <property type="term" value="P:regulation of DNA endoreduplication"/>
    <property type="evidence" value="ECO:0007669"/>
    <property type="project" value="UniProtKB-ARBA"/>
</dbReference>
<dbReference type="GO" id="GO:0033993">
    <property type="term" value="P:response to lipid"/>
    <property type="evidence" value="ECO:0007669"/>
    <property type="project" value="UniProtKB-ARBA"/>
</dbReference>
<dbReference type="OMA" id="ASNWVKI"/>
<comment type="subcellular location">
    <subcellularLocation>
        <location evidence="1">Nucleus</location>
    </subcellularLocation>
</comment>
<feature type="compositionally biased region" description="Polar residues" evidence="7">
    <location>
        <begin position="151"/>
        <end position="162"/>
    </location>
</feature>
<evidence type="ECO:0000256" key="3">
    <source>
        <dbReference type="ARBA" id="ARBA00023015"/>
    </source>
</evidence>
<feature type="domain" description="HTH myb-type" evidence="9">
    <location>
        <begin position="65"/>
        <end position="115"/>
    </location>
</feature>
<dbReference type="GO" id="GO:1902806">
    <property type="term" value="P:regulation of cell cycle G1/S phase transition"/>
    <property type="evidence" value="ECO:0007669"/>
    <property type="project" value="UniProtKB-ARBA"/>
</dbReference>
<dbReference type="CDD" id="cd00167">
    <property type="entry name" value="SANT"/>
    <property type="match status" value="2"/>
</dbReference>
<dbReference type="GO" id="GO:0006355">
    <property type="term" value="P:regulation of DNA-templated transcription"/>
    <property type="evidence" value="ECO:0007669"/>
    <property type="project" value="UniProtKB-ARBA"/>
</dbReference>
<feature type="domain" description="HTH myb-type" evidence="9">
    <location>
        <begin position="13"/>
        <end position="64"/>
    </location>
</feature>
<comment type="caution">
    <text evidence="10">The sequence shown here is derived from an EMBL/GenBank/DDBJ whole genome shotgun (WGS) entry which is preliminary data.</text>
</comment>
<proteinExistence type="predicted"/>
<name>A0AA91PW26_CLALS</name>
<accession>A0AA91PW26</accession>
<dbReference type="FunFam" id="1.10.10.60:FF:000355">
    <property type="entry name" value="Transcription factor MYB124"/>
    <property type="match status" value="1"/>
</dbReference>
<dbReference type="GO" id="GO:2000037">
    <property type="term" value="P:regulation of stomatal complex patterning"/>
    <property type="evidence" value="ECO:0007669"/>
    <property type="project" value="UniProtKB-ARBA"/>
</dbReference>
<feature type="region of interest" description="Disordered" evidence="7">
    <location>
        <begin position="1"/>
        <end position="20"/>
    </location>
</feature>
<keyword evidence="5" id="KW-0804">Transcription</keyword>
<organism evidence="10 11">
    <name type="scientific">Clavispora lusitaniae</name>
    <name type="common">Candida lusitaniae</name>
    <dbReference type="NCBI Taxonomy" id="36911"/>
    <lineage>
        <taxon>Eukaryota</taxon>
        <taxon>Fungi</taxon>
        <taxon>Dikarya</taxon>
        <taxon>Ascomycota</taxon>
        <taxon>Saccharomycotina</taxon>
        <taxon>Pichiomycetes</taxon>
        <taxon>Metschnikowiaceae</taxon>
        <taxon>Clavispora</taxon>
    </lineage>
</organism>
<feature type="compositionally biased region" description="Low complexity" evidence="7">
    <location>
        <begin position="345"/>
        <end position="361"/>
    </location>
</feature>
<feature type="compositionally biased region" description="Polar residues" evidence="7">
    <location>
        <begin position="329"/>
        <end position="342"/>
    </location>
</feature>
<dbReference type="InterPro" id="IPR009057">
    <property type="entry name" value="Homeodomain-like_sf"/>
</dbReference>
<feature type="region of interest" description="Disordered" evidence="7">
    <location>
        <begin position="218"/>
        <end position="238"/>
    </location>
</feature>
<reference evidence="10 11" key="1">
    <citation type="submission" date="2017-04" db="EMBL/GenBank/DDBJ databases">
        <title>Draft genome of the yeast Clavispora lusitaniae type strain CBS 6936.</title>
        <authorList>
            <person name="Durrens P."/>
            <person name="Klopp C."/>
            <person name="Biteau N."/>
            <person name="Fitton-Ouhabi V."/>
            <person name="Dementhon K."/>
            <person name="Accoceberry I."/>
            <person name="Sherman D.J."/>
            <person name="Noel T."/>
        </authorList>
    </citation>
    <scope>NUCLEOTIDE SEQUENCE [LARGE SCALE GENOMIC DNA]</scope>
    <source>
        <strain evidence="10 11">CBS 6936</strain>
    </source>
</reference>
<feature type="region of interest" description="Disordered" evidence="7">
    <location>
        <begin position="113"/>
        <end position="189"/>
    </location>
</feature>
<evidence type="ECO:0000256" key="2">
    <source>
        <dbReference type="ARBA" id="ARBA00022737"/>
    </source>
</evidence>
<feature type="compositionally biased region" description="Polar residues" evidence="7">
    <location>
        <begin position="362"/>
        <end position="380"/>
    </location>
</feature>
<keyword evidence="6" id="KW-0539">Nucleus</keyword>
<sequence>MSDKKEKDQGQTRRGPWSPEEDRRLIEIIAMYGPTNWVRISCSLGSRSPKQCRERYHQNLKPSLNRNPITFEEGLLIEQLVAKHGKKWAEIARHLSGRSDNAIKNWWNGGANRRRRASQIVPPASPHYRSPEARSRQNSATGARANVPHGISNQHTLANATGPNGPIPSQHALSHPAQTAQVAHPPAQTAPLAHASHYPKVPHFPQISFNTSMFGSMESAPPAPYAAARPPVRSASMDHAPLPHLAELKWHHEDRRHSVTAAPLSSTSPALYTHTNSSDHYGSPGSLASRSNSVCTDLHPLSLTPTLSSATSRRPSVAPDLFPNPMGMTPSSGSVSHNLARTHSSRSSQSSQKSLMSQVQQDQNGHTESPSHISQKLNADTIPSFQNLSKSIVHDKATERMKVSSLID</sequence>
<evidence type="ECO:0000313" key="10">
    <source>
        <dbReference type="EMBL" id="OVF06668.1"/>
    </source>
</evidence>
<evidence type="ECO:0008006" key="12">
    <source>
        <dbReference type="Google" id="ProtNLM"/>
    </source>
</evidence>
<evidence type="ECO:0000256" key="1">
    <source>
        <dbReference type="ARBA" id="ARBA00004123"/>
    </source>
</evidence>
<keyword evidence="3" id="KW-0805">Transcription regulation</keyword>
<dbReference type="Pfam" id="PF00249">
    <property type="entry name" value="Myb_DNA-binding"/>
    <property type="match status" value="2"/>
</dbReference>
<evidence type="ECO:0000259" key="9">
    <source>
        <dbReference type="PROSITE" id="PS51294"/>
    </source>
</evidence>
<feature type="domain" description="Myb-like" evidence="8">
    <location>
        <begin position="9"/>
        <end position="60"/>
    </location>
</feature>
<evidence type="ECO:0000256" key="7">
    <source>
        <dbReference type="SAM" id="MobiDB-lite"/>
    </source>
</evidence>
<dbReference type="Gene3D" id="1.10.10.60">
    <property type="entry name" value="Homeodomain-like"/>
    <property type="match status" value="2"/>
</dbReference>
<dbReference type="GO" id="GO:0043565">
    <property type="term" value="F:sequence-specific DNA binding"/>
    <property type="evidence" value="ECO:0007669"/>
    <property type="project" value="UniProtKB-ARBA"/>
</dbReference>
<feature type="compositionally biased region" description="Low complexity" evidence="7">
    <location>
        <begin position="300"/>
        <end position="316"/>
    </location>
</feature>
<feature type="compositionally biased region" description="Basic and acidic residues" evidence="7">
    <location>
        <begin position="1"/>
        <end position="11"/>
    </location>
</feature>
<dbReference type="GO" id="GO:0005634">
    <property type="term" value="C:nucleus"/>
    <property type="evidence" value="ECO:0007669"/>
    <property type="project" value="UniProtKB-SubCell"/>
</dbReference>
<dbReference type="PROSITE" id="PS50090">
    <property type="entry name" value="MYB_LIKE"/>
    <property type="match status" value="2"/>
</dbReference>
<keyword evidence="4" id="KW-0238">DNA-binding</keyword>
<dbReference type="GO" id="GO:1901002">
    <property type="term" value="P:positive regulation of response to salt stress"/>
    <property type="evidence" value="ECO:0007669"/>
    <property type="project" value="UniProtKB-ARBA"/>
</dbReference>
<evidence type="ECO:0000256" key="5">
    <source>
        <dbReference type="ARBA" id="ARBA00023163"/>
    </source>
</evidence>